<dbReference type="NCBIfam" id="TIGR00287">
    <property type="entry name" value="cas1"/>
    <property type="match status" value="1"/>
</dbReference>
<evidence type="ECO:0000256" key="8">
    <source>
        <dbReference type="ARBA" id="ARBA00023211"/>
    </source>
</evidence>
<feature type="binding site" evidence="10">
    <location>
        <position position="146"/>
    </location>
    <ligand>
        <name>Mn(2+)</name>
        <dbReference type="ChEBI" id="CHEBI:29035"/>
    </ligand>
</feature>
<name>A0A5P8M3U7_9LACO</name>
<dbReference type="NCBIfam" id="TIGR03639">
    <property type="entry name" value="cas1_NMENI"/>
    <property type="match status" value="1"/>
</dbReference>
<dbReference type="EC" id="3.1.-.-" evidence="10"/>
<proteinExistence type="inferred from homology"/>
<evidence type="ECO:0000256" key="5">
    <source>
        <dbReference type="ARBA" id="ARBA00022842"/>
    </source>
</evidence>
<dbReference type="PANTHER" id="PTHR34353">
    <property type="entry name" value="CRISPR-ASSOCIATED ENDONUCLEASE CAS1 1"/>
    <property type="match status" value="1"/>
</dbReference>
<accession>A0A5P8M3U7</accession>
<organism evidence="11 12">
    <name type="scientific">Schleiferilactobacillus harbinensis</name>
    <dbReference type="NCBI Taxonomy" id="304207"/>
    <lineage>
        <taxon>Bacteria</taxon>
        <taxon>Bacillati</taxon>
        <taxon>Bacillota</taxon>
        <taxon>Bacilli</taxon>
        <taxon>Lactobacillales</taxon>
        <taxon>Lactobacillaceae</taxon>
        <taxon>Schleiferilactobacillus</taxon>
    </lineage>
</organism>
<dbReference type="GO" id="GO:0016787">
    <property type="term" value="F:hydrolase activity"/>
    <property type="evidence" value="ECO:0007669"/>
    <property type="project" value="UniProtKB-KW"/>
</dbReference>
<comment type="cofactor">
    <cofactor evidence="10">
        <name>Mg(2+)</name>
        <dbReference type="ChEBI" id="CHEBI:18420"/>
    </cofactor>
    <cofactor evidence="10">
        <name>Mn(2+)</name>
        <dbReference type="ChEBI" id="CHEBI:29035"/>
    </cofactor>
</comment>
<evidence type="ECO:0000256" key="10">
    <source>
        <dbReference type="HAMAP-Rule" id="MF_01470"/>
    </source>
</evidence>
<comment type="subunit">
    <text evidence="9 10">Homodimer, forms a heterotetramer with a Cas2 homodimer.</text>
</comment>
<dbReference type="KEGG" id="lhb:D1010_06950"/>
<evidence type="ECO:0000256" key="9">
    <source>
        <dbReference type="ARBA" id="ARBA00038592"/>
    </source>
</evidence>
<dbReference type="GO" id="GO:0003677">
    <property type="term" value="F:DNA binding"/>
    <property type="evidence" value="ECO:0007669"/>
    <property type="project" value="UniProtKB-KW"/>
</dbReference>
<gene>
    <name evidence="10 11" type="primary">cas1</name>
    <name evidence="11" type="ORF">D1010_06950</name>
</gene>
<keyword evidence="5 10" id="KW-0460">Magnesium</keyword>
<reference evidence="11 12" key="1">
    <citation type="submission" date="2019-10" db="EMBL/GenBank/DDBJ databases">
        <title>The completed genome of Lactobacillus harbinensis M1.</title>
        <authorList>
            <person name="Zheng Y."/>
        </authorList>
    </citation>
    <scope>NUCLEOTIDE SEQUENCE [LARGE SCALE GENOMIC DNA]</scope>
    <source>
        <strain evidence="11 12">M1</strain>
    </source>
</reference>
<evidence type="ECO:0000256" key="3">
    <source>
        <dbReference type="ARBA" id="ARBA00022759"/>
    </source>
</evidence>
<dbReference type="Pfam" id="PF01867">
    <property type="entry name" value="Cas_Cas1"/>
    <property type="match status" value="1"/>
</dbReference>
<keyword evidence="4 10" id="KW-0378">Hydrolase</keyword>
<dbReference type="Proteomes" id="UP000326779">
    <property type="component" value="Chromosome"/>
</dbReference>
<comment type="similarity">
    <text evidence="10">Belongs to the CRISPR-associated endonuclease Cas1 family.</text>
</comment>
<evidence type="ECO:0000256" key="1">
    <source>
        <dbReference type="ARBA" id="ARBA00022722"/>
    </source>
</evidence>
<dbReference type="GO" id="GO:0043571">
    <property type="term" value="P:maintenance of CRISPR repeat elements"/>
    <property type="evidence" value="ECO:0007669"/>
    <property type="project" value="UniProtKB-UniRule"/>
</dbReference>
<keyword evidence="6 10" id="KW-0051">Antiviral defense</keyword>
<dbReference type="GO" id="GO:0051607">
    <property type="term" value="P:defense response to virus"/>
    <property type="evidence" value="ECO:0007669"/>
    <property type="project" value="UniProtKB-UniRule"/>
</dbReference>
<protein>
    <recommendedName>
        <fullName evidence="10">CRISPR-associated endonuclease Cas1</fullName>
        <ecNumber evidence="10">3.1.-.-</ecNumber>
    </recommendedName>
</protein>
<dbReference type="AlphaFoldDB" id="A0A5P8M3U7"/>
<dbReference type="Gene3D" id="1.20.120.920">
    <property type="entry name" value="CRISPR-associated endonuclease Cas1, C-terminal domain"/>
    <property type="match status" value="1"/>
</dbReference>
<evidence type="ECO:0000256" key="2">
    <source>
        <dbReference type="ARBA" id="ARBA00022723"/>
    </source>
</evidence>
<dbReference type="HAMAP" id="MF_01470">
    <property type="entry name" value="Cas1"/>
    <property type="match status" value="1"/>
</dbReference>
<dbReference type="InterPro" id="IPR019855">
    <property type="entry name" value="CRISPR-assoc_Cas1_NMENI"/>
</dbReference>
<evidence type="ECO:0000256" key="6">
    <source>
        <dbReference type="ARBA" id="ARBA00023118"/>
    </source>
</evidence>
<dbReference type="InterPro" id="IPR002729">
    <property type="entry name" value="CRISPR-assoc_Cas1"/>
</dbReference>
<keyword evidence="3 10" id="KW-0255">Endonuclease</keyword>
<evidence type="ECO:0000256" key="7">
    <source>
        <dbReference type="ARBA" id="ARBA00023125"/>
    </source>
</evidence>
<dbReference type="EMBL" id="CP045143">
    <property type="protein sequence ID" value="QFR23160.1"/>
    <property type="molecule type" value="Genomic_DNA"/>
</dbReference>
<evidence type="ECO:0000313" key="12">
    <source>
        <dbReference type="Proteomes" id="UP000326779"/>
    </source>
</evidence>
<keyword evidence="7 10" id="KW-0238">DNA-binding</keyword>
<dbReference type="GO" id="GO:0046872">
    <property type="term" value="F:metal ion binding"/>
    <property type="evidence" value="ECO:0007669"/>
    <property type="project" value="UniProtKB-UniRule"/>
</dbReference>
<evidence type="ECO:0000256" key="4">
    <source>
        <dbReference type="ARBA" id="ARBA00022801"/>
    </source>
</evidence>
<feature type="binding site" evidence="10">
    <location>
        <position position="217"/>
    </location>
    <ligand>
        <name>Mn(2+)</name>
        <dbReference type="ChEBI" id="CHEBI:29035"/>
    </ligand>
</feature>
<dbReference type="GO" id="GO:0004520">
    <property type="term" value="F:DNA endonuclease activity"/>
    <property type="evidence" value="ECO:0007669"/>
    <property type="project" value="InterPro"/>
</dbReference>
<evidence type="ECO:0000313" key="11">
    <source>
        <dbReference type="EMBL" id="QFR23160.1"/>
    </source>
</evidence>
<feature type="binding site" evidence="10">
    <location>
        <position position="202"/>
    </location>
    <ligand>
        <name>Mn(2+)</name>
        <dbReference type="ChEBI" id="CHEBI:29035"/>
    </ligand>
</feature>
<dbReference type="InterPro" id="IPR050646">
    <property type="entry name" value="Cas1"/>
</dbReference>
<keyword evidence="8 10" id="KW-0464">Manganese</keyword>
<dbReference type="PANTHER" id="PTHR34353:SF2">
    <property type="entry name" value="CRISPR-ASSOCIATED ENDONUCLEASE CAS1 1"/>
    <property type="match status" value="1"/>
</dbReference>
<sequence length="300" mass="33753">MGYRNLFIESPAKLSIQNAQLKVKTAEQFTFPLDDLQSILIDDPRSTVSMTVLSQLGEHNIAVIVSDAEHLPGAVLLPLQGYYHKLATLNQQLSVTKRFKNRLWQKNIRQKILNQAAVLEWQNLPGVPEMKRYATSVLEGDRTHQEGYAAAFYFRIAFGKHFVRRNDDTVNAALNYGYAIIRSCVARELSAFGFEPSLGIFHKNQLNPFNLADDLIESFRPIVDLQVLQMDLDDQIALTPNIKKQLLNLQSKDVKINGSFQTVRNAIHLTIESIGTAFTQEKVSGVILPQVIPLVPHGFA</sequence>
<dbReference type="InterPro" id="IPR042206">
    <property type="entry name" value="CRISPR-assoc_Cas1_C"/>
</dbReference>
<dbReference type="RefSeq" id="WP_152260575.1">
    <property type="nucleotide sequence ID" value="NZ_CP045143.1"/>
</dbReference>
<keyword evidence="1 10" id="KW-0540">Nuclease</keyword>
<comment type="function">
    <text evidence="10">CRISPR (clustered regularly interspaced short palindromic repeat), is an adaptive immune system that provides protection against mobile genetic elements (viruses, transposable elements and conjugative plasmids). CRISPR clusters contain spacers, sequences complementary to antecedent mobile elements, and target invading nucleic acids. CRISPR clusters are transcribed and processed into CRISPR RNA (crRNA). Acts as a dsDNA endonuclease. Involved in the integration of spacer DNA into the CRISPR cassette.</text>
</comment>
<keyword evidence="2 10" id="KW-0479">Metal-binding</keyword>